<reference evidence="2" key="1">
    <citation type="submission" date="2022-06" db="EMBL/GenBank/DDBJ databases">
        <title>Complete genome sequences of two strains of the flax pathogen Septoria linicola.</title>
        <authorList>
            <person name="Lapalu N."/>
            <person name="Simon A."/>
            <person name="Demenou B."/>
            <person name="Paumier D."/>
            <person name="Guillot M.-P."/>
            <person name="Gout L."/>
            <person name="Valade R."/>
        </authorList>
    </citation>
    <scope>NUCLEOTIDE SEQUENCE</scope>
    <source>
        <strain evidence="2">SE15195</strain>
    </source>
</reference>
<proteinExistence type="predicted"/>
<dbReference type="AlphaFoldDB" id="A0A9Q9AZU0"/>
<name>A0A9Q9AZU0_9PEZI</name>
<feature type="region of interest" description="Disordered" evidence="1">
    <location>
        <begin position="205"/>
        <end position="225"/>
    </location>
</feature>
<feature type="compositionally biased region" description="Polar residues" evidence="1">
    <location>
        <begin position="7"/>
        <end position="20"/>
    </location>
</feature>
<organism evidence="2 3">
    <name type="scientific">Septoria linicola</name>
    <dbReference type="NCBI Taxonomy" id="215465"/>
    <lineage>
        <taxon>Eukaryota</taxon>
        <taxon>Fungi</taxon>
        <taxon>Dikarya</taxon>
        <taxon>Ascomycota</taxon>
        <taxon>Pezizomycotina</taxon>
        <taxon>Dothideomycetes</taxon>
        <taxon>Dothideomycetidae</taxon>
        <taxon>Mycosphaerellales</taxon>
        <taxon>Mycosphaerellaceae</taxon>
        <taxon>Septoria</taxon>
    </lineage>
</organism>
<dbReference type="Proteomes" id="UP001056384">
    <property type="component" value="Chromosome 7"/>
</dbReference>
<protein>
    <submittedName>
        <fullName evidence="2">Uncharacterized protein</fullName>
    </submittedName>
</protein>
<evidence type="ECO:0000313" key="3">
    <source>
        <dbReference type="Proteomes" id="UP001056384"/>
    </source>
</evidence>
<sequence>MAESGTPKGSDSESTTSKVDQNNKRKRRPSKYAPQQKQDPPDDPLLDNVDDLHMGDLPYECDVFADSHEEDVALVRFGEVKENESKIKVDKMQETHGVYGAPMDSGKEFKLYEVWTAKTGELHCTQVSASKVAYAGDCLDPKIFDTQSAKLRYGAERERNAKKLERQIAVWRHITGQEDLPKKGARTYKAQDKLIKETAADSKVQVGKASGKRKRTAQTSEPDSNPFEEAWVNLKVGQVDDIESVQTRTNILRAFKRFHKMQPTPTLEVILAAYQERIATGSPCSTVTQAWSNFEEESARTGRKVIACKVQEWTTPDLQGTGSSGLGNGQIGSAEETPEEPPGDLADWQDPADVREADQILKRWWRNAGAPRSNPDLPDLDAAVQAFQLHLANRNSGDGSPIGP</sequence>
<gene>
    <name evidence="2" type="ORF">Slin15195_G083520</name>
</gene>
<accession>A0A9Q9AZU0</accession>
<feature type="region of interest" description="Disordered" evidence="1">
    <location>
        <begin position="316"/>
        <end position="353"/>
    </location>
</feature>
<feature type="region of interest" description="Disordered" evidence="1">
    <location>
        <begin position="1"/>
        <end position="51"/>
    </location>
</feature>
<keyword evidence="3" id="KW-1185">Reference proteome</keyword>
<evidence type="ECO:0000313" key="2">
    <source>
        <dbReference type="EMBL" id="USW55033.1"/>
    </source>
</evidence>
<evidence type="ECO:0000256" key="1">
    <source>
        <dbReference type="SAM" id="MobiDB-lite"/>
    </source>
</evidence>
<dbReference type="EMBL" id="CP099424">
    <property type="protein sequence ID" value="USW55033.1"/>
    <property type="molecule type" value="Genomic_DNA"/>
</dbReference>